<dbReference type="KEGG" id="scb:SCAB_21771"/>
<protein>
    <submittedName>
        <fullName evidence="2">Uncharacterized protein</fullName>
    </submittedName>
</protein>
<proteinExistence type="predicted"/>
<evidence type="ECO:0000313" key="3">
    <source>
        <dbReference type="Proteomes" id="UP000001444"/>
    </source>
</evidence>
<dbReference type="EMBL" id="FN554889">
    <property type="protein sequence ID" value="CBG69292.1"/>
    <property type="molecule type" value="Genomic_DNA"/>
</dbReference>
<gene>
    <name evidence="2" type="ordered locus">SCAB_21771</name>
</gene>
<sequence>MRLNRQNPSSAPLSATGGPAPCRATVPLQENAVNPRPPRSSEPTAAEAGAWADVLVRRRLLQAAVLAPTDQWLVQDRPDGPVRVLEGPADVVALAATIQHHTRTMRPETR</sequence>
<dbReference type="HOGENOM" id="CLU_173386_0_0_11"/>
<organism evidence="2 3">
    <name type="scientific">Streptomyces scabiei (strain 87.22)</name>
    <dbReference type="NCBI Taxonomy" id="680198"/>
    <lineage>
        <taxon>Bacteria</taxon>
        <taxon>Bacillati</taxon>
        <taxon>Actinomycetota</taxon>
        <taxon>Actinomycetes</taxon>
        <taxon>Kitasatosporales</taxon>
        <taxon>Streptomycetaceae</taxon>
        <taxon>Streptomyces</taxon>
    </lineage>
</organism>
<name>C9YXD9_STRSW</name>
<dbReference type="STRING" id="680198.SCAB_21771"/>
<evidence type="ECO:0000256" key="1">
    <source>
        <dbReference type="SAM" id="MobiDB-lite"/>
    </source>
</evidence>
<dbReference type="eggNOG" id="ENOG5031TDK">
    <property type="taxonomic scope" value="Bacteria"/>
</dbReference>
<dbReference type="AlphaFoldDB" id="C9YXD9"/>
<feature type="region of interest" description="Disordered" evidence="1">
    <location>
        <begin position="1"/>
        <end position="47"/>
    </location>
</feature>
<accession>C9YXD9</accession>
<keyword evidence="3" id="KW-1185">Reference proteome</keyword>
<reference evidence="2 3" key="1">
    <citation type="journal article" date="2010" name="Mol. Plant Microbe Interact.">
        <title>Streptomyces scabies 87-22 contains a coronafacic acid-like biosynthetic cluster that contributes to plant-microbe interactions.</title>
        <authorList>
            <person name="Bignell D.R."/>
            <person name="Seipke R.F."/>
            <person name="Huguet-Tapia J.C."/>
            <person name="Chambers A.H."/>
            <person name="Parry R.J."/>
            <person name="Loria R."/>
        </authorList>
    </citation>
    <scope>NUCLEOTIDE SEQUENCE [LARGE SCALE GENOMIC DNA]</scope>
    <source>
        <strain evidence="2 3">87.22</strain>
    </source>
</reference>
<evidence type="ECO:0000313" key="2">
    <source>
        <dbReference type="EMBL" id="CBG69292.1"/>
    </source>
</evidence>
<dbReference type="Proteomes" id="UP000001444">
    <property type="component" value="Chromosome"/>
</dbReference>
<feature type="compositionally biased region" description="Polar residues" evidence="1">
    <location>
        <begin position="1"/>
        <end position="13"/>
    </location>
</feature>